<dbReference type="InterPro" id="IPR003599">
    <property type="entry name" value="Ig_sub"/>
</dbReference>
<organism evidence="2 3">
    <name type="scientific">Cyprinodon variegatus</name>
    <name type="common">Sheepshead minnow</name>
    <dbReference type="NCBI Taxonomy" id="28743"/>
    <lineage>
        <taxon>Eukaryota</taxon>
        <taxon>Metazoa</taxon>
        <taxon>Chordata</taxon>
        <taxon>Craniata</taxon>
        <taxon>Vertebrata</taxon>
        <taxon>Euteleostomi</taxon>
        <taxon>Actinopterygii</taxon>
        <taxon>Neopterygii</taxon>
        <taxon>Teleostei</taxon>
        <taxon>Neoteleostei</taxon>
        <taxon>Acanthomorphata</taxon>
        <taxon>Ovalentaria</taxon>
        <taxon>Atherinomorphae</taxon>
        <taxon>Cyprinodontiformes</taxon>
        <taxon>Cyprinodontidae</taxon>
        <taxon>Cyprinodon</taxon>
    </lineage>
</organism>
<dbReference type="SUPFAM" id="SSF48726">
    <property type="entry name" value="Immunoglobulin"/>
    <property type="match status" value="1"/>
</dbReference>
<dbReference type="Pfam" id="PF07686">
    <property type="entry name" value="V-set"/>
    <property type="match status" value="1"/>
</dbReference>
<dbReference type="InterPro" id="IPR013783">
    <property type="entry name" value="Ig-like_fold"/>
</dbReference>
<dbReference type="InterPro" id="IPR013106">
    <property type="entry name" value="Ig_V-set"/>
</dbReference>
<reference evidence="2" key="1">
    <citation type="submission" date="2025-08" db="UniProtKB">
        <authorList>
            <consortium name="Ensembl"/>
        </authorList>
    </citation>
    <scope>IDENTIFICATION</scope>
</reference>
<dbReference type="OMA" id="IMWYRNC"/>
<sequence length="131" mass="15158">LKIYISASMLEVTVRPGENITLYCDCKALTGVFIVWFFKNCSREEHSVPFLDQLAKEKKFPRLKFLKNNSSQSYDLLVMNVSSSDQGLYYCGTEKVQVEKDKNEKIIAKDVYTYGNITTRLTLSKQLYIYV</sequence>
<evidence type="ECO:0000259" key="1">
    <source>
        <dbReference type="PROSITE" id="PS50835"/>
    </source>
</evidence>
<dbReference type="SMART" id="SM00409">
    <property type="entry name" value="IG"/>
    <property type="match status" value="1"/>
</dbReference>
<keyword evidence="3" id="KW-1185">Reference proteome</keyword>
<accession>A0A3Q2E6V9</accession>
<dbReference type="GeneTree" id="ENSGT00400000023727"/>
<reference evidence="2" key="2">
    <citation type="submission" date="2025-09" db="UniProtKB">
        <authorList>
            <consortium name="Ensembl"/>
        </authorList>
    </citation>
    <scope>IDENTIFICATION</scope>
</reference>
<dbReference type="PROSITE" id="PS50835">
    <property type="entry name" value="IG_LIKE"/>
    <property type="match status" value="1"/>
</dbReference>
<protein>
    <recommendedName>
        <fullName evidence="1">Ig-like domain-containing protein</fullName>
    </recommendedName>
</protein>
<dbReference type="InterPro" id="IPR036179">
    <property type="entry name" value="Ig-like_dom_sf"/>
</dbReference>
<dbReference type="InterPro" id="IPR007110">
    <property type="entry name" value="Ig-like_dom"/>
</dbReference>
<proteinExistence type="predicted"/>
<dbReference type="Ensembl" id="ENSCVAT00000018004.1">
    <property type="protein sequence ID" value="ENSCVAP00000027199.1"/>
    <property type="gene ID" value="ENSCVAG00000013331.1"/>
</dbReference>
<dbReference type="AlphaFoldDB" id="A0A3Q2E6V9"/>
<evidence type="ECO:0000313" key="2">
    <source>
        <dbReference type="Ensembl" id="ENSCVAP00000027199.1"/>
    </source>
</evidence>
<dbReference type="Proteomes" id="UP000265020">
    <property type="component" value="Unassembled WGS sequence"/>
</dbReference>
<dbReference type="Gene3D" id="2.60.40.10">
    <property type="entry name" value="Immunoglobulins"/>
    <property type="match status" value="1"/>
</dbReference>
<feature type="domain" description="Ig-like" evidence="1">
    <location>
        <begin position="1"/>
        <end position="108"/>
    </location>
</feature>
<name>A0A3Q2E6V9_CYPVA</name>
<evidence type="ECO:0000313" key="3">
    <source>
        <dbReference type="Proteomes" id="UP000265020"/>
    </source>
</evidence>